<organism evidence="2 3">
    <name type="scientific">Dispira parvispora</name>
    <dbReference type="NCBI Taxonomy" id="1520584"/>
    <lineage>
        <taxon>Eukaryota</taxon>
        <taxon>Fungi</taxon>
        <taxon>Fungi incertae sedis</taxon>
        <taxon>Zoopagomycota</taxon>
        <taxon>Kickxellomycotina</taxon>
        <taxon>Dimargaritomycetes</taxon>
        <taxon>Dimargaritales</taxon>
        <taxon>Dimargaritaceae</taxon>
        <taxon>Dispira</taxon>
    </lineage>
</organism>
<dbReference type="InterPro" id="IPR007757">
    <property type="entry name" value="MT-A70-like"/>
</dbReference>
<dbReference type="PANTHER" id="PTHR12829">
    <property type="entry name" value="N6-ADENOSINE-METHYLTRANSFERASE"/>
    <property type="match status" value="1"/>
</dbReference>
<sequence length="779" mass="87525">MSEASVNVNSESATPCETSPATTEVGPPSDLPTSNSIHQTVAMSVVNKNKGYPKSTRGSAAPSHKHHGLENVFTRDKVKTWSTARIQAWNQRHGNPDAFYYRFVDPTEGQSNGGFSKLDHQAFMERLGEWKTRGYRLGSAWGLFSTGVPHKAGYMCSSYYRKLLEKRQLHDDAYQWVDGKLVMVNKQRYSGASVPQPVLSDRWQTTEVQHIASEVDAWIKEFHGTAGGSLSNPSRQRVAKHRLSTEQSTTLSTKCVTGSSASKRPKTTKESTEAVSIPSDPLDSVSSITLKSSVREKFKAPYTIPNAEFKQRMRQLAEIRANRQNKRSIPQHPVSRPPPSETLASTSISPQHTPPSRRSLDKDFVSVTKSQKSTQIDLSRYWKGVKAPETPIPDPIFIRLPNVIPTTWAKPLLSLETQQELAPEATESIYLEVDNLLDLDLSVITEACQANKTIDPAKVPSLASTNQTDQMDSTFEGILVDPPWTFLYEEPLYAHCFDSAMETSTTMGVTVDQVHHLLEEILPSLPKGLVFLWTHKAILPEVVAMMQTLDCRYVENLIWFKKAINNTLVNQPSPYFRCSKETLLLFKRGEGFDIRHQRSADVVIDFARPIKDWIYHDWTGPKPDAVYEMIETLLPNTAYDHDLGRGRLLELWSNRDSARRSGWVHIREPKRGFEEMETNLTPAKFVVDGSELGDVAESYSERVGVSQPVLSLIRQPDLREQSLRATAKVIRGGTLASLVLDRPGEYWLVPRKESLLQRLGLDPNSSESTKLITELLDMV</sequence>
<comment type="caution">
    <text evidence="2">The sequence shown here is derived from an EMBL/GenBank/DDBJ whole genome shotgun (WGS) entry which is preliminary data.</text>
</comment>
<feature type="region of interest" description="Disordered" evidence="1">
    <location>
        <begin position="49"/>
        <end position="68"/>
    </location>
</feature>
<dbReference type="GO" id="GO:0005634">
    <property type="term" value="C:nucleus"/>
    <property type="evidence" value="ECO:0007669"/>
    <property type="project" value="TreeGrafter"/>
</dbReference>
<dbReference type="EMBL" id="JANBPY010000676">
    <property type="protein sequence ID" value="KAJ1964657.1"/>
    <property type="molecule type" value="Genomic_DNA"/>
</dbReference>
<dbReference type="Proteomes" id="UP001150925">
    <property type="component" value="Unassembled WGS sequence"/>
</dbReference>
<evidence type="ECO:0000313" key="2">
    <source>
        <dbReference type="EMBL" id="KAJ1964657.1"/>
    </source>
</evidence>
<feature type="region of interest" description="Disordered" evidence="1">
    <location>
        <begin position="228"/>
        <end position="282"/>
    </location>
</feature>
<dbReference type="GO" id="GO:0036396">
    <property type="term" value="C:RNA N6-methyladenosine methyltransferase complex"/>
    <property type="evidence" value="ECO:0007669"/>
    <property type="project" value="TreeGrafter"/>
</dbReference>
<feature type="compositionally biased region" description="Polar residues" evidence="1">
    <location>
        <begin position="245"/>
        <end position="262"/>
    </location>
</feature>
<dbReference type="PANTHER" id="PTHR12829:SF8">
    <property type="entry name" value="CHROMOSOME UNDETERMINED SCAFFOLD_82, WHOLE GENOME SHOTGUN SEQUENCE"/>
    <property type="match status" value="1"/>
</dbReference>
<evidence type="ECO:0000256" key="1">
    <source>
        <dbReference type="SAM" id="MobiDB-lite"/>
    </source>
</evidence>
<dbReference type="OrthoDB" id="6781668at2759"/>
<gene>
    <name evidence="2" type="ORF">IWQ62_002875</name>
</gene>
<proteinExistence type="predicted"/>
<accession>A0A9W8AV79</accession>
<feature type="compositionally biased region" description="Polar residues" evidence="1">
    <location>
        <begin position="342"/>
        <end position="356"/>
    </location>
</feature>
<evidence type="ECO:0000313" key="3">
    <source>
        <dbReference type="Proteomes" id="UP001150925"/>
    </source>
</evidence>
<dbReference type="GO" id="GO:0008168">
    <property type="term" value="F:methyltransferase activity"/>
    <property type="evidence" value="ECO:0007669"/>
    <property type="project" value="TreeGrafter"/>
</dbReference>
<feature type="region of interest" description="Disordered" evidence="1">
    <location>
        <begin position="322"/>
        <end position="366"/>
    </location>
</feature>
<name>A0A9W8AV79_9FUNG</name>
<dbReference type="Pfam" id="PF05063">
    <property type="entry name" value="MT-A70"/>
    <property type="match status" value="1"/>
</dbReference>
<reference evidence="2" key="1">
    <citation type="submission" date="2022-07" db="EMBL/GenBank/DDBJ databases">
        <title>Phylogenomic reconstructions and comparative analyses of Kickxellomycotina fungi.</title>
        <authorList>
            <person name="Reynolds N.K."/>
            <person name="Stajich J.E."/>
            <person name="Barry K."/>
            <person name="Grigoriev I.V."/>
            <person name="Crous P."/>
            <person name="Smith M.E."/>
        </authorList>
    </citation>
    <scope>NUCLEOTIDE SEQUENCE</scope>
    <source>
        <strain evidence="2">RSA 1196</strain>
    </source>
</reference>
<keyword evidence="3" id="KW-1185">Reference proteome</keyword>
<protein>
    <submittedName>
        <fullName evidence="2">Uncharacterized protein</fullName>
    </submittedName>
</protein>
<feature type="region of interest" description="Disordered" evidence="1">
    <location>
        <begin position="1"/>
        <end position="35"/>
    </location>
</feature>
<feature type="compositionally biased region" description="Polar residues" evidence="1">
    <location>
        <begin position="1"/>
        <end position="22"/>
    </location>
</feature>
<dbReference type="AlphaFoldDB" id="A0A9W8AV79"/>